<feature type="domain" description="Phosphomannose isomerase type I catalytic" evidence="15">
    <location>
        <begin position="6"/>
        <end position="153"/>
    </location>
</feature>
<keyword evidence="8 12" id="KW-0862">Zinc</keyword>
<dbReference type="InterPro" id="IPR016305">
    <property type="entry name" value="Mannose-6-P_Isomerase"/>
</dbReference>
<dbReference type="EC" id="5.3.1.8" evidence="5"/>
<dbReference type="PANTHER" id="PTHR10309">
    <property type="entry name" value="MANNOSE-6-PHOSPHATE ISOMERASE"/>
    <property type="match status" value="1"/>
</dbReference>
<reference evidence="16" key="1">
    <citation type="journal article" date="2020" name="Stud. Mycol.">
        <title>101 Dothideomycetes genomes: a test case for predicting lifestyles and emergence of pathogens.</title>
        <authorList>
            <person name="Haridas S."/>
            <person name="Albert R."/>
            <person name="Binder M."/>
            <person name="Bloem J."/>
            <person name="Labutti K."/>
            <person name="Salamov A."/>
            <person name="Andreopoulos B."/>
            <person name="Baker S."/>
            <person name="Barry K."/>
            <person name="Bills G."/>
            <person name="Bluhm B."/>
            <person name="Cannon C."/>
            <person name="Castanera R."/>
            <person name="Culley D."/>
            <person name="Daum C."/>
            <person name="Ezra D."/>
            <person name="Gonzalez J."/>
            <person name="Henrissat B."/>
            <person name="Kuo A."/>
            <person name="Liang C."/>
            <person name="Lipzen A."/>
            <person name="Lutzoni F."/>
            <person name="Magnuson J."/>
            <person name="Mondo S."/>
            <person name="Nolan M."/>
            <person name="Ohm R."/>
            <person name="Pangilinan J."/>
            <person name="Park H.-J."/>
            <person name="Ramirez L."/>
            <person name="Alfaro M."/>
            <person name="Sun H."/>
            <person name="Tritt A."/>
            <person name="Yoshinaga Y."/>
            <person name="Zwiers L.-H."/>
            <person name="Turgeon B."/>
            <person name="Goodwin S."/>
            <person name="Spatafora J."/>
            <person name="Crous P."/>
            <person name="Grigoriev I."/>
        </authorList>
    </citation>
    <scope>NUCLEOTIDE SEQUENCE</scope>
    <source>
        <strain evidence="16">CBS 379.55</strain>
    </source>
</reference>
<evidence type="ECO:0000256" key="3">
    <source>
        <dbReference type="ARBA" id="ARBA00004666"/>
    </source>
</evidence>
<evidence type="ECO:0000256" key="2">
    <source>
        <dbReference type="ARBA" id="ARBA00002564"/>
    </source>
</evidence>
<dbReference type="PRINTS" id="PR00714">
    <property type="entry name" value="MAN6PISMRASE"/>
</dbReference>
<evidence type="ECO:0000256" key="9">
    <source>
        <dbReference type="ARBA" id="ARBA00023235"/>
    </source>
</evidence>
<dbReference type="OrthoDB" id="6605218at2759"/>
<comment type="pathway">
    <text evidence="3">Nucleotide-sugar biosynthesis; GDP-alpha-D-mannose biosynthesis; alpha-D-mannose 1-phosphate from D-fructose 6-phosphate: step 1/2.</text>
</comment>
<dbReference type="GO" id="GO:0004476">
    <property type="term" value="F:mannose-6-phosphate isomerase activity"/>
    <property type="evidence" value="ECO:0007669"/>
    <property type="project" value="UniProtKB-EC"/>
</dbReference>
<dbReference type="GO" id="GO:0005829">
    <property type="term" value="C:cytosol"/>
    <property type="evidence" value="ECO:0007669"/>
    <property type="project" value="TreeGrafter"/>
</dbReference>
<accession>A0A6A6JAD0</accession>
<protein>
    <recommendedName>
        <fullName evidence="6">Mannose-6-phosphate isomerase</fullName>
        <ecNumber evidence="5">5.3.1.8</ecNumber>
    </recommendedName>
    <alternativeName>
        <fullName evidence="10">Phosphohexomutase</fullName>
    </alternativeName>
    <alternativeName>
        <fullName evidence="11">Phosphomannose isomerase</fullName>
    </alternativeName>
</protein>
<dbReference type="FunFam" id="2.60.120.10:FF:000044">
    <property type="entry name" value="Mannose-6-phosphate isomerase"/>
    <property type="match status" value="1"/>
</dbReference>
<feature type="binding site" evidence="12">
    <location>
        <position position="111"/>
    </location>
    <ligand>
        <name>Zn(2+)</name>
        <dbReference type="ChEBI" id="CHEBI:29105"/>
    </ligand>
</feature>
<name>A0A6A6JAD0_WESOR</name>
<comment type="function">
    <text evidence="2">Involved in the synthesis of the GDP-mannose and dolichol-phosphate-mannose required for a number of critical mannosyl transfer reactions.</text>
</comment>
<proteinExistence type="inferred from homology"/>
<feature type="binding site" evidence="12">
    <location>
        <position position="262"/>
    </location>
    <ligand>
        <name>Zn(2+)</name>
        <dbReference type="ChEBI" id="CHEBI:29105"/>
    </ligand>
</feature>
<evidence type="ECO:0000256" key="11">
    <source>
        <dbReference type="ARBA" id="ARBA00030762"/>
    </source>
</evidence>
<dbReference type="GeneID" id="54546807"/>
<feature type="domain" description="Phosphomannose isomerase type I C-terminal" evidence="14">
    <location>
        <begin position="328"/>
        <end position="372"/>
    </location>
</feature>
<gene>
    <name evidence="16" type="ORF">EI97DRAFT_194841</name>
</gene>
<dbReference type="Gene3D" id="2.60.120.10">
    <property type="entry name" value="Jelly Rolls"/>
    <property type="match status" value="2"/>
</dbReference>
<evidence type="ECO:0000256" key="6">
    <source>
        <dbReference type="ARBA" id="ARBA00018236"/>
    </source>
</evidence>
<dbReference type="EMBL" id="ML986515">
    <property type="protein sequence ID" value="KAF2272928.1"/>
    <property type="molecule type" value="Genomic_DNA"/>
</dbReference>
<evidence type="ECO:0000256" key="4">
    <source>
        <dbReference type="ARBA" id="ARBA00010772"/>
    </source>
</evidence>
<evidence type="ECO:0000256" key="1">
    <source>
        <dbReference type="ARBA" id="ARBA00000757"/>
    </source>
</evidence>
<dbReference type="GO" id="GO:0009298">
    <property type="term" value="P:GDP-mannose biosynthetic process"/>
    <property type="evidence" value="ECO:0007669"/>
    <property type="project" value="UniProtKB-UniPathway"/>
</dbReference>
<evidence type="ECO:0000256" key="7">
    <source>
        <dbReference type="ARBA" id="ARBA00022723"/>
    </source>
</evidence>
<dbReference type="Proteomes" id="UP000800097">
    <property type="component" value="Unassembled WGS sequence"/>
</dbReference>
<dbReference type="CDD" id="cd07011">
    <property type="entry name" value="cupin_PMI_type_I_N"/>
    <property type="match status" value="1"/>
</dbReference>
<evidence type="ECO:0000313" key="16">
    <source>
        <dbReference type="EMBL" id="KAF2272928.1"/>
    </source>
</evidence>
<keyword evidence="7 12" id="KW-0479">Metal-binding</keyword>
<dbReference type="PANTHER" id="PTHR10309:SF4">
    <property type="entry name" value="MANNOSE-6-PHOSPHATE ISOMERASE"/>
    <property type="match status" value="1"/>
</dbReference>
<dbReference type="Gene3D" id="1.10.441.10">
    <property type="entry name" value="Phosphomannose Isomerase, domain 2"/>
    <property type="match status" value="1"/>
</dbReference>
<dbReference type="GO" id="GO:0008270">
    <property type="term" value="F:zinc ion binding"/>
    <property type="evidence" value="ECO:0007669"/>
    <property type="project" value="InterPro"/>
</dbReference>
<dbReference type="InterPro" id="IPR011051">
    <property type="entry name" value="RmlC_Cupin_sf"/>
</dbReference>
<comment type="catalytic activity">
    <reaction evidence="1">
        <text>D-mannose 6-phosphate = D-fructose 6-phosphate</text>
        <dbReference type="Rhea" id="RHEA:12356"/>
        <dbReference type="ChEBI" id="CHEBI:58735"/>
        <dbReference type="ChEBI" id="CHEBI:61527"/>
        <dbReference type="EC" id="5.3.1.8"/>
    </reaction>
</comment>
<dbReference type="RefSeq" id="XP_033650467.1">
    <property type="nucleotide sequence ID" value="XM_033793632.1"/>
</dbReference>
<dbReference type="Pfam" id="PF01238">
    <property type="entry name" value="PMI_typeI_C"/>
    <property type="match status" value="1"/>
</dbReference>
<evidence type="ECO:0000256" key="10">
    <source>
        <dbReference type="ARBA" id="ARBA00029741"/>
    </source>
</evidence>
<dbReference type="InterPro" id="IPR046456">
    <property type="entry name" value="PMI_typeI_C"/>
</dbReference>
<dbReference type="GO" id="GO:0005975">
    <property type="term" value="P:carbohydrate metabolic process"/>
    <property type="evidence" value="ECO:0007669"/>
    <property type="project" value="InterPro"/>
</dbReference>
<dbReference type="InterPro" id="IPR001250">
    <property type="entry name" value="Man6P_Isoase-1"/>
</dbReference>
<evidence type="ECO:0000313" key="17">
    <source>
        <dbReference type="Proteomes" id="UP000800097"/>
    </source>
</evidence>
<dbReference type="AlphaFoldDB" id="A0A6A6JAD0"/>
<keyword evidence="9 16" id="KW-0413">Isomerase</keyword>
<dbReference type="UniPathway" id="UPA00126">
    <property type="reaction ID" value="UER00423"/>
</dbReference>
<dbReference type="NCBIfam" id="TIGR00218">
    <property type="entry name" value="manA"/>
    <property type="match status" value="1"/>
</dbReference>
<dbReference type="Pfam" id="PF20511">
    <property type="entry name" value="PMI_typeI_cat"/>
    <property type="match status" value="1"/>
</dbReference>
<dbReference type="PIRSF" id="PIRSF001480">
    <property type="entry name" value="Mannose-6-phosphate_isomerase"/>
    <property type="match status" value="1"/>
</dbReference>
<evidence type="ECO:0000256" key="12">
    <source>
        <dbReference type="PIRSR" id="PIRSR001480-2"/>
    </source>
</evidence>
<evidence type="ECO:0000256" key="8">
    <source>
        <dbReference type="ARBA" id="ARBA00022833"/>
    </source>
</evidence>
<evidence type="ECO:0000259" key="15">
    <source>
        <dbReference type="Pfam" id="PF20511"/>
    </source>
</evidence>
<dbReference type="SUPFAM" id="SSF51182">
    <property type="entry name" value="RmlC-like cupins"/>
    <property type="match status" value="1"/>
</dbReference>
<evidence type="ECO:0000256" key="5">
    <source>
        <dbReference type="ARBA" id="ARBA00011956"/>
    </source>
</evidence>
<organism evidence="16 17">
    <name type="scientific">Westerdykella ornata</name>
    <dbReference type="NCBI Taxonomy" id="318751"/>
    <lineage>
        <taxon>Eukaryota</taxon>
        <taxon>Fungi</taxon>
        <taxon>Dikarya</taxon>
        <taxon>Ascomycota</taxon>
        <taxon>Pezizomycotina</taxon>
        <taxon>Dothideomycetes</taxon>
        <taxon>Pleosporomycetidae</taxon>
        <taxon>Pleosporales</taxon>
        <taxon>Sporormiaceae</taxon>
        <taxon>Westerdykella</taxon>
    </lineage>
</organism>
<comment type="cofactor">
    <cofactor evidence="12">
        <name>Zn(2+)</name>
        <dbReference type="ChEBI" id="CHEBI:29105"/>
    </cofactor>
    <text evidence="12">Binds 1 zinc ion per subunit.</text>
</comment>
<dbReference type="InterPro" id="IPR046457">
    <property type="entry name" value="PMI_typeI_cat"/>
</dbReference>
<evidence type="ECO:0000259" key="14">
    <source>
        <dbReference type="Pfam" id="PF01238"/>
    </source>
</evidence>
<dbReference type="InterPro" id="IPR014710">
    <property type="entry name" value="RmlC-like_jellyroll"/>
</dbReference>
<evidence type="ECO:0000256" key="13">
    <source>
        <dbReference type="RuleBase" id="RU004189"/>
    </source>
</evidence>
<comment type="similarity">
    <text evidence="4 13">Belongs to the mannose-6-phosphate isomerase type 1 family.</text>
</comment>
<keyword evidence="17" id="KW-1185">Reference proteome</keyword>
<feature type="binding site" evidence="12">
    <location>
        <position position="109"/>
    </location>
    <ligand>
        <name>Zn(2+)</name>
        <dbReference type="ChEBI" id="CHEBI:29105"/>
    </ligand>
</feature>
<sequence length="407" mass="45180">MVEKVLQLKCSCNTYGWGKQGSKSLAASLCSKTPGTDFKIDESSPYAEMWMGTYPELPSYVLKTGEDLQDVLDKHPKELIGSNVINKFNHTKLPYLPKVLSIAKALPLQLHPNKELATKLHAEDPQNFTDPNHKPEIALALGDFEAFCGFKPLSTIHQLLQLDPLKQFLPDPQSKEFNDKTLKEVVRTMLKASPETIKKVNAALLKLPEPSFGKDSYIPKLIPRLAEQYDESDNGIVVALITMNYLQLKAGDSLYIPADGIHAYLSGDIIECMARSDNVLNTGFCPRANRNSVDLFCEVLTFSPHDPKEAMLPSTPFERSKNGKTRVYAPPLSEFNMLATELKDGESEVIAAIDGPSIMIVTEGQGSMKVDGKDYELSEGYIFFVGQGVEREFHAKKGLKIFTAYAE</sequence>
<feature type="binding site" evidence="12">
    <location>
        <position position="136"/>
    </location>
    <ligand>
        <name>Zn(2+)</name>
        <dbReference type="ChEBI" id="CHEBI:29105"/>
    </ligand>
</feature>